<feature type="region of interest" description="Disordered" evidence="9">
    <location>
        <begin position="1"/>
        <end position="35"/>
    </location>
</feature>
<dbReference type="InterPro" id="IPR010985">
    <property type="entry name" value="Ribbon_hlx_hlx"/>
</dbReference>
<comment type="cofactor">
    <cofactor evidence="8">
        <name>Ni(2+)</name>
        <dbReference type="ChEBI" id="CHEBI:49786"/>
    </cofactor>
    <text evidence="8">Binds 1 nickel ion per subunit.</text>
</comment>
<dbReference type="InterPro" id="IPR014864">
    <property type="entry name" value="TF_NikR_Ni-bd_C"/>
</dbReference>
<comment type="function">
    <text evidence="1 8">Transcriptional regulator.</text>
</comment>
<evidence type="ECO:0000256" key="4">
    <source>
        <dbReference type="ARBA" id="ARBA00022723"/>
    </source>
</evidence>
<dbReference type="CDD" id="cd22231">
    <property type="entry name" value="RHH_NikR_HicB-like"/>
    <property type="match status" value="1"/>
</dbReference>
<evidence type="ECO:0000256" key="6">
    <source>
        <dbReference type="ARBA" id="ARBA00023125"/>
    </source>
</evidence>
<dbReference type="GO" id="GO:0003700">
    <property type="term" value="F:DNA-binding transcription factor activity"/>
    <property type="evidence" value="ECO:0007669"/>
    <property type="project" value="UniProtKB-UniRule"/>
</dbReference>
<reference evidence="12" key="1">
    <citation type="journal article" date="2020" name="mSystems">
        <title>Genome- and Community-Level Interaction Insights into Carbon Utilization and Element Cycling Functions of Hydrothermarchaeota in Hydrothermal Sediment.</title>
        <authorList>
            <person name="Zhou Z."/>
            <person name="Liu Y."/>
            <person name="Xu W."/>
            <person name="Pan J."/>
            <person name="Luo Z.H."/>
            <person name="Li M."/>
        </authorList>
    </citation>
    <scope>NUCLEOTIDE SEQUENCE [LARGE SCALE GENOMIC DNA]</scope>
    <source>
        <strain evidence="12">SpSt-1038</strain>
    </source>
</reference>
<gene>
    <name evidence="12" type="primary">nikR</name>
    <name evidence="12" type="ORF">ENL91_03445</name>
</gene>
<dbReference type="GO" id="GO:0003677">
    <property type="term" value="F:DNA binding"/>
    <property type="evidence" value="ECO:0007669"/>
    <property type="project" value="UniProtKB-KW"/>
</dbReference>
<accession>A0A7J3UZA9</accession>
<evidence type="ECO:0000256" key="7">
    <source>
        <dbReference type="ARBA" id="ARBA00023163"/>
    </source>
</evidence>
<feature type="binding site" evidence="8">
    <location>
        <position position="128"/>
    </location>
    <ligand>
        <name>Ni(2+)</name>
        <dbReference type="ChEBI" id="CHEBI:49786"/>
    </ligand>
</feature>
<dbReference type="InterPro" id="IPR027271">
    <property type="entry name" value="Acetolactate_synth/TF_NikR_C"/>
</dbReference>
<dbReference type="SUPFAM" id="SSF47598">
    <property type="entry name" value="Ribbon-helix-helix"/>
    <property type="match status" value="1"/>
</dbReference>
<comment type="caution">
    <text evidence="12">The sequence shown here is derived from an EMBL/GenBank/DDBJ whole genome shotgun (WGS) entry which is preliminary data.</text>
</comment>
<evidence type="ECO:0000256" key="9">
    <source>
        <dbReference type="SAM" id="MobiDB-lite"/>
    </source>
</evidence>
<dbReference type="InterPro" id="IPR050192">
    <property type="entry name" value="CopG/NikR_regulator"/>
</dbReference>
<dbReference type="InterPro" id="IPR002145">
    <property type="entry name" value="CopG"/>
</dbReference>
<protein>
    <recommendedName>
        <fullName evidence="8">Putative nickel-responsive regulator</fullName>
    </recommendedName>
</protein>
<evidence type="ECO:0000313" key="12">
    <source>
        <dbReference type="EMBL" id="HHI49206.1"/>
    </source>
</evidence>
<dbReference type="SUPFAM" id="SSF55021">
    <property type="entry name" value="ACT-like"/>
    <property type="match status" value="1"/>
</dbReference>
<dbReference type="NCBIfam" id="NF002169">
    <property type="entry name" value="PRK01002.1"/>
    <property type="match status" value="1"/>
</dbReference>
<feature type="domain" description="Ribbon-helix-helix protein CopG" evidence="10">
    <location>
        <begin position="36"/>
        <end position="73"/>
    </location>
</feature>
<dbReference type="Gene3D" id="1.10.1220.10">
    <property type="entry name" value="Met repressor-like"/>
    <property type="match status" value="1"/>
</dbReference>
<evidence type="ECO:0000259" key="10">
    <source>
        <dbReference type="Pfam" id="PF01402"/>
    </source>
</evidence>
<keyword evidence="7 8" id="KW-0804">Transcription</keyword>
<feature type="domain" description="Transcription factor NikR nickel binding C-terminal" evidence="11">
    <location>
        <begin position="86"/>
        <end position="161"/>
    </location>
</feature>
<proteinExistence type="inferred from homology"/>
<dbReference type="NCBIfam" id="NF002815">
    <property type="entry name" value="PRK02967.1"/>
    <property type="match status" value="1"/>
</dbReference>
<name>A0A7J3UZA9_9CREN</name>
<feature type="binding site" evidence="8">
    <location>
        <position position="120"/>
    </location>
    <ligand>
        <name>Ni(2+)</name>
        <dbReference type="ChEBI" id="CHEBI:49786"/>
    </ligand>
</feature>
<dbReference type="PANTHER" id="PTHR34719:SF2">
    <property type="entry name" value="NICKEL-RESPONSIVE REGULATOR"/>
    <property type="match status" value="1"/>
</dbReference>
<dbReference type="NCBIfam" id="NF003381">
    <property type="entry name" value="PRK04460.1"/>
    <property type="match status" value="1"/>
</dbReference>
<dbReference type="EMBL" id="DRVT01000044">
    <property type="protein sequence ID" value="HHI49206.1"/>
    <property type="molecule type" value="Genomic_DNA"/>
</dbReference>
<evidence type="ECO:0000256" key="5">
    <source>
        <dbReference type="ARBA" id="ARBA00023015"/>
    </source>
</evidence>
<comment type="similarity">
    <text evidence="2 8">Belongs to the transcriptional regulatory CopG/NikR family.</text>
</comment>
<evidence type="ECO:0000256" key="1">
    <source>
        <dbReference type="ARBA" id="ARBA00002339"/>
    </source>
</evidence>
<dbReference type="HAMAP" id="MF_00476">
    <property type="entry name" value="NikR"/>
    <property type="match status" value="1"/>
</dbReference>
<keyword evidence="4 8" id="KW-0479">Metal-binding</keyword>
<dbReference type="InterPro" id="IPR022988">
    <property type="entry name" value="Ni_resp_reg_NikR"/>
</dbReference>
<keyword evidence="6 8" id="KW-0238">DNA-binding</keyword>
<keyword evidence="3 8" id="KW-0533">Nickel</keyword>
<evidence type="ECO:0000256" key="3">
    <source>
        <dbReference type="ARBA" id="ARBA00022596"/>
    </source>
</evidence>
<organism evidence="12">
    <name type="scientific">Candidatus Methanosuratincola petrocarbonis</name>
    <name type="common">ex Vanwonterghem et al. 2016</name>
    <dbReference type="NCBI Taxonomy" id="1867261"/>
    <lineage>
        <taxon>Archaea</taxon>
        <taxon>Thermoproteota</taxon>
        <taxon>Methanosuratincolia</taxon>
        <taxon>Candidatus Methanomethylicales</taxon>
        <taxon>Candidatus Methanomethylicaceae</taxon>
        <taxon>Candidatus Methanosuratincola (ex Vanwonterghem et al. 2016)</taxon>
    </lineage>
</organism>
<sequence>MYLRERDTQPGWDEGMGKEEGSATEAEGESERKGVERFSISVEPELVREFDSLLEKLGQNRSKAIQQAMRLFLSEHYWAEGEGECAGAVVVVYDHSARLAEEELTDLQHDFRDAINSVLHIHVDERNCLEIIAVRGRIGRVKGLIESLEKGKGVKQIKHTIVSIK</sequence>
<dbReference type="Pfam" id="PF08753">
    <property type="entry name" value="NikR_C"/>
    <property type="match status" value="1"/>
</dbReference>
<dbReference type="InterPro" id="IPR013321">
    <property type="entry name" value="Arc_rbn_hlx_hlx"/>
</dbReference>
<keyword evidence="5 8" id="KW-0805">Transcription regulation</keyword>
<dbReference type="InterPro" id="IPR045865">
    <property type="entry name" value="ACT-like_dom_sf"/>
</dbReference>
<dbReference type="AlphaFoldDB" id="A0A7J3UZA9"/>
<dbReference type="PANTHER" id="PTHR34719">
    <property type="entry name" value="NICKEL-RESPONSIVE REGULATOR"/>
    <property type="match status" value="1"/>
</dbReference>
<dbReference type="Pfam" id="PF01402">
    <property type="entry name" value="RHH_1"/>
    <property type="match status" value="1"/>
</dbReference>
<feature type="binding site" evidence="8">
    <location>
        <position position="109"/>
    </location>
    <ligand>
        <name>Ni(2+)</name>
        <dbReference type="ChEBI" id="CHEBI:49786"/>
    </ligand>
</feature>
<evidence type="ECO:0000259" key="11">
    <source>
        <dbReference type="Pfam" id="PF08753"/>
    </source>
</evidence>
<dbReference type="GO" id="GO:0010045">
    <property type="term" value="P:response to nickel cation"/>
    <property type="evidence" value="ECO:0007669"/>
    <property type="project" value="InterPro"/>
</dbReference>
<evidence type="ECO:0000256" key="2">
    <source>
        <dbReference type="ARBA" id="ARBA00008478"/>
    </source>
</evidence>
<dbReference type="GO" id="GO:0016151">
    <property type="term" value="F:nickel cation binding"/>
    <property type="evidence" value="ECO:0007669"/>
    <property type="project" value="UniProtKB-UniRule"/>
</dbReference>
<evidence type="ECO:0000256" key="8">
    <source>
        <dbReference type="HAMAP-Rule" id="MF_00476"/>
    </source>
</evidence>
<feature type="binding site" evidence="8">
    <location>
        <position position="122"/>
    </location>
    <ligand>
        <name>Ni(2+)</name>
        <dbReference type="ChEBI" id="CHEBI:49786"/>
    </ligand>
</feature>
<dbReference type="Gene3D" id="3.30.70.1150">
    <property type="entry name" value="ACT-like. Chain A, domain 2"/>
    <property type="match status" value="1"/>
</dbReference>